<proteinExistence type="predicted"/>
<accession>A0A1C9U4N4</accession>
<dbReference type="SUPFAM" id="SSF109854">
    <property type="entry name" value="DinB/YfiT-like putative metalloenzymes"/>
    <property type="match status" value="1"/>
</dbReference>
<dbReference type="EMBL" id="KT982360">
    <property type="protein sequence ID" value="AOR51103.1"/>
    <property type="molecule type" value="Genomic_DNA"/>
</dbReference>
<organism evidence="2">
    <name type="scientific">uncultured bacterium pAW1</name>
    <dbReference type="NCBI Taxonomy" id="1781155"/>
    <lineage>
        <taxon>Bacteria</taxon>
        <taxon>environmental samples</taxon>
    </lineage>
</organism>
<dbReference type="AlphaFoldDB" id="A0A1C9U4N4"/>
<name>A0A1C9U4N4_9BACT</name>
<dbReference type="GO" id="GO:0016787">
    <property type="term" value="F:hydrolase activity"/>
    <property type="evidence" value="ECO:0007669"/>
    <property type="project" value="UniProtKB-KW"/>
</dbReference>
<reference evidence="2" key="1">
    <citation type="journal article" date="2016" name="Sci. Rep.">
        <title>Triclosan Resistome from Metagenome Reveals Diverse Enoyl Acyl Carrier Protein Reductases and Selective Enrichment of Triclosan Resistance Genes.</title>
        <authorList>
            <person name="Khan R."/>
            <person name="Kong H.G."/>
            <person name="Jung Y.H."/>
            <person name="Choi J."/>
            <person name="Baek K.Y."/>
            <person name="Hwang E.C."/>
            <person name="Lee S.W."/>
        </authorList>
    </citation>
    <scope>NUCLEOTIDE SEQUENCE</scope>
</reference>
<sequence length="163" mass="19079">MSPDHKAKLETFRTAPEDFARALQSLPREMWQFKPSPERWSVHEIAVHIADSEANSYIRFRKLIAEPGAPLLPYDQDRWANTFQYHERSVEDYQALFGLLRKLSHDLLAAQPESVFANSTTHLEYGTMTLQWYFEYVIAHTPKHIGQMQRNYEAWKEAQGVRG</sequence>
<evidence type="ECO:0000313" key="2">
    <source>
        <dbReference type="EMBL" id="AOR51103.1"/>
    </source>
</evidence>
<feature type="domain" description="DinB-like" evidence="1">
    <location>
        <begin position="12"/>
        <end position="148"/>
    </location>
</feature>
<dbReference type="Pfam" id="PF12867">
    <property type="entry name" value="DinB_2"/>
    <property type="match status" value="1"/>
</dbReference>
<dbReference type="InterPro" id="IPR034660">
    <property type="entry name" value="DinB/YfiT-like"/>
</dbReference>
<dbReference type="Gene3D" id="1.20.120.450">
    <property type="entry name" value="dinb family like domain"/>
    <property type="match status" value="1"/>
</dbReference>
<protein>
    <submittedName>
        <fullName evidence="2">Putative metal-dependent hydrolase YfiT</fullName>
    </submittedName>
</protein>
<dbReference type="InterPro" id="IPR024775">
    <property type="entry name" value="DinB-like"/>
</dbReference>
<evidence type="ECO:0000259" key="1">
    <source>
        <dbReference type="Pfam" id="PF12867"/>
    </source>
</evidence>
<keyword evidence="2" id="KW-0378">Hydrolase</keyword>